<reference evidence="2 3" key="2">
    <citation type="submission" date="2021-10" db="EMBL/GenBank/DDBJ databases">
        <authorList>
            <person name="Piombo E."/>
        </authorList>
    </citation>
    <scope>NUCLEOTIDE SEQUENCE [LARGE SCALE GENOMIC DNA]</scope>
</reference>
<evidence type="ECO:0008006" key="4">
    <source>
        <dbReference type="Google" id="ProtNLM"/>
    </source>
</evidence>
<accession>A0A9N9XV65</accession>
<dbReference type="AlphaFoldDB" id="A0A9N9XV65"/>
<feature type="chain" id="PRO_5040452547" description="SMP-30/Gluconolactonase/LRE-like region domain-containing protein" evidence="1">
    <location>
        <begin position="22"/>
        <end position="331"/>
    </location>
</feature>
<keyword evidence="3" id="KW-1185">Reference proteome</keyword>
<keyword evidence="1" id="KW-0732">Signal</keyword>
<proteinExistence type="predicted"/>
<dbReference type="InterPro" id="IPR011042">
    <property type="entry name" value="6-blade_b-propeller_TolB-like"/>
</dbReference>
<dbReference type="OrthoDB" id="5233393at2759"/>
<dbReference type="PANTHER" id="PTHR42060">
    <property type="entry name" value="NHL REPEAT-CONTAINING PROTEIN-RELATED"/>
    <property type="match status" value="1"/>
</dbReference>
<reference evidence="3" key="1">
    <citation type="submission" date="2019-06" db="EMBL/GenBank/DDBJ databases">
        <authorList>
            <person name="Broberg M."/>
        </authorList>
    </citation>
    <scope>NUCLEOTIDE SEQUENCE [LARGE SCALE GENOMIC DNA]</scope>
</reference>
<gene>
    <name evidence="2" type="ORF">CBYS24578_00009238</name>
</gene>
<dbReference type="InterPro" id="IPR052998">
    <property type="entry name" value="Hetero-Diels-Alderase-like"/>
</dbReference>
<dbReference type="Proteomes" id="UP000754883">
    <property type="component" value="Unassembled WGS sequence"/>
</dbReference>
<organism evidence="2 3">
    <name type="scientific">Clonostachys byssicola</name>
    <dbReference type="NCBI Taxonomy" id="160290"/>
    <lineage>
        <taxon>Eukaryota</taxon>
        <taxon>Fungi</taxon>
        <taxon>Dikarya</taxon>
        <taxon>Ascomycota</taxon>
        <taxon>Pezizomycotina</taxon>
        <taxon>Sordariomycetes</taxon>
        <taxon>Hypocreomycetidae</taxon>
        <taxon>Hypocreales</taxon>
        <taxon>Bionectriaceae</taxon>
        <taxon>Clonostachys</taxon>
    </lineage>
</organism>
<evidence type="ECO:0000256" key="1">
    <source>
        <dbReference type="SAM" id="SignalP"/>
    </source>
</evidence>
<sequence length="331" mass="35054">MRASLSAVLLVAGAFSFHASANPIQTTRSSKHQPRELLQLPGIWIENIAVRHNGDLLLTTIDKGDIYSFNPSRPNAKAQIVASFDQISAAAGITEIGKDVFAITGAEYSTEVGFTPGSIQMIRADFSKDRCGTHKNTTAPSIDFILRGGDVGPLNGLVTLPSHPNFVLGADSTKGVVWRVDTTSGDAKVIIEDELLTPGPVGPYDFGVNGLKIFEGYLYFTCTKRRALGRVKIDAFGNKVEPAELIAQFGDADSGAATDDFVMDKNGNAFVTVRPNLLYKVTPAGEKTVVLNGTIVAPASVALSGNEKKLFIATAGDEAASIGGQVVELDI</sequence>
<dbReference type="SUPFAM" id="SSF63829">
    <property type="entry name" value="Calcium-dependent phosphotriesterase"/>
    <property type="match status" value="1"/>
</dbReference>
<evidence type="ECO:0000313" key="3">
    <source>
        <dbReference type="Proteomes" id="UP000754883"/>
    </source>
</evidence>
<evidence type="ECO:0000313" key="2">
    <source>
        <dbReference type="EMBL" id="CAG9978538.1"/>
    </source>
</evidence>
<comment type="caution">
    <text evidence="2">The sequence shown here is derived from an EMBL/GenBank/DDBJ whole genome shotgun (WGS) entry which is preliminary data.</text>
</comment>
<name>A0A9N9XV65_9HYPO</name>
<protein>
    <recommendedName>
        <fullName evidence="4">SMP-30/Gluconolactonase/LRE-like region domain-containing protein</fullName>
    </recommendedName>
</protein>
<dbReference type="EMBL" id="CABFNO020001300">
    <property type="protein sequence ID" value="CAG9978538.1"/>
    <property type="molecule type" value="Genomic_DNA"/>
</dbReference>
<dbReference type="Gene3D" id="2.120.10.30">
    <property type="entry name" value="TolB, C-terminal domain"/>
    <property type="match status" value="1"/>
</dbReference>
<dbReference type="PANTHER" id="PTHR42060:SF1">
    <property type="entry name" value="NHL REPEAT-CONTAINING PROTEIN"/>
    <property type="match status" value="1"/>
</dbReference>
<feature type="signal peptide" evidence="1">
    <location>
        <begin position="1"/>
        <end position="21"/>
    </location>
</feature>